<gene>
    <name evidence="1" type="ORF">RPERSI_LOCUS14419</name>
</gene>
<name>A0ACA9QIX3_9GLOM</name>
<protein>
    <submittedName>
        <fullName evidence="1">11840_t:CDS:1</fullName>
    </submittedName>
</protein>
<keyword evidence="2" id="KW-1185">Reference proteome</keyword>
<dbReference type="Proteomes" id="UP000789920">
    <property type="component" value="Unassembled WGS sequence"/>
</dbReference>
<accession>A0ACA9QIX3</accession>
<comment type="caution">
    <text evidence="1">The sequence shown here is derived from an EMBL/GenBank/DDBJ whole genome shotgun (WGS) entry which is preliminary data.</text>
</comment>
<evidence type="ECO:0000313" key="1">
    <source>
        <dbReference type="EMBL" id="CAG8753318.1"/>
    </source>
</evidence>
<evidence type="ECO:0000313" key="2">
    <source>
        <dbReference type="Proteomes" id="UP000789920"/>
    </source>
</evidence>
<organism evidence="1 2">
    <name type="scientific">Racocetra persica</name>
    <dbReference type="NCBI Taxonomy" id="160502"/>
    <lineage>
        <taxon>Eukaryota</taxon>
        <taxon>Fungi</taxon>
        <taxon>Fungi incertae sedis</taxon>
        <taxon>Mucoromycota</taxon>
        <taxon>Glomeromycotina</taxon>
        <taxon>Glomeromycetes</taxon>
        <taxon>Diversisporales</taxon>
        <taxon>Gigasporaceae</taxon>
        <taxon>Racocetra</taxon>
    </lineage>
</organism>
<feature type="non-terminal residue" evidence="1">
    <location>
        <position position="570"/>
    </location>
</feature>
<reference evidence="1" key="1">
    <citation type="submission" date="2021-06" db="EMBL/GenBank/DDBJ databases">
        <authorList>
            <person name="Kallberg Y."/>
            <person name="Tangrot J."/>
            <person name="Rosling A."/>
        </authorList>
    </citation>
    <scope>NUCLEOTIDE SEQUENCE</scope>
    <source>
        <strain evidence="1">MA461A</strain>
    </source>
</reference>
<dbReference type="EMBL" id="CAJVQC010033206">
    <property type="protein sequence ID" value="CAG8753318.1"/>
    <property type="molecule type" value="Genomic_DNA"/>
</dbReference>
<sequence>MEHYKDNYKQFVGFNTILAALYGHTWWENKKEIETKQEELTQVQEEFAEEIVKNETEYIERLQEAEQTLEKIKEKSKNYKTVNFSILSQGLGTPKNIFFANQQEVDQARKLYEKITQNLEKKESEDYLTSPASQEFLQLIKTSGAELDDEERELVAKIENKQKQQDYQAISQIVEKMPAVPNELTKILTKLLSNLQEEQIIAIFSQSYQVKDNQTELNATYSHLTKEQKLKLLNSGLDNLQINTTEQKQELLNIILTKKQEEIHFDLTITEKENILRLITSQVSQNQLETYEEYGKSLLGLADDLITVDEEETKENLANADSSNLNNFPLSPQQENILKILSPLRREFSYSDNLLKRSRKLNSRNFLVQKEIIPVEYKKIADPYSELKKEVLKKKYRQIREEIKQREKEQTIAAIPNITSLEEKYERLATAYEKMRDYIEDKEVFVEAPENITPEPPTRPTTTDNLYDDLFANLDQDEAEKLRKKKAREEAKKRLAEQEFARRQANLSEKDRKAAEEAEKRQREKELEEQEAEAARKRQEERDKNLSEDRKTYLDKEAERIQQAKERTEE</sequence>
<proteinExistence type="predicted"/>